<dbReference type="Proteomes" id="UP001165444">
    <property type="component" value="Unassembled WGS sequence"/>
</dbReference>
<accession>A0ABT0C5A7</accession>
<protein>
    <submittedName>
        <fullName evidence="1">DUF4832 domain-containing protein</fullName>
    </submittedName>
</protein>
<dbReference type="Gene3D" id="3.20.20.80">
    <property type="entry name" value="Glycosidases"/>
    <property type="match status" value="1"/>
</dbReference>
<dbReference type="PROSITE" id="PS51257">
    <property type="entry name" value="PROKAR_LIPOPROTEIN"/>
    <property type="match status" value="1"/>
</dbReference>
<dbReference type="RefSeq" id="WP_243326508.1">
    <property type="nucleotide sequence ID" value="NZ_JAKZMM010000061.1"/>
</dbReference>
<reference evidence="1 2" key="1">
    <citation type="submission" date="2022-03" db="EMBL/GenBank/DDBJ databases">
        <title>Parabacteroides sp. nov. isolated from swine feces.</title>
        <authorList>
            <person name="Bak J.E."/>
        </authorList>
    </citation>
    <scope>NUCLEOTIDE SEQUENCE [LARGE SCALE GENOMIC DNA]</scope>
    <source>
        <strain evidence="1 2">AGMB00274</strain>
    </source>
</reference>
<dbReference type="InterPro" id="IPR017853">
    <property type="entry name" value="GH"/>
</dbReference>
<proteinExistence type="predicted"/>
<comment type="caution">
    <text evidence="1">The sequence shown here is derived from an EMBL/GenBank/DDBJ whole genome shotgun (WGS) entry which is preliminary data.</text>
</comment>
<evidence type="ECO:0000313" key="2">
    <source>
        <dbReference type="Proteomes" id="UP001165444"/>
    </source>
</evidence>
<name>A0ABT0C5A7_9BACT</name>
<evidence type="ECO:0000313" key="1">
    <source>
        <dbReference type="EMBL" id="MCJ2382187.1"/>
    </source>
</evidence>
<sequence length="486" mass="56471">MKHTYLLLAMILLFSCTEQKKIITNIEFKEDTLSILKNPCMGWGVYDDANDSVQNADLYWKMQDEASKKYASFFYIRWRWSEMEPEEGKYAWIYNENYKKLIKGALDRGLKLCFRIYNNSQDNLSQSTPDYVRKAGAKGYMVTGLGGKQLWTPYPDDPIFLDKLEKFVQAFAKEYDNPDIVDFIDAYNIGWWGECHHIQLSNDKISLETVFDKITSIYSDNFHQVLLVLPFGSQVGFTAEKEIAIDRKGYSIRRDGLGSMWFSEQEQHITQDLYGKTLFIGESCWWGSCSDECKPFASDQKYKLKTWRDVYELTYEHALRGHFNTLDLREIPETTGWTTKAKDLVMDFCIKGGYRIYPTQIAYPQKVCQNDSIIIQHTWINRGNGYLPNNVKNWGYKYKPAFAFIDKGGNVIKTFVDLNAEPSIWLSNQKHSYDFKFSIDKIVPGEYILGVAMTDKNKNWTPAINLAIDKAEMINGWYVVGKINIQ</sequence>
<dbReference type="EMBL" id="JAKZMM010000061">
    <property type="protein sequence ID" value="MCJ2382187.1"/>
    <property type="molecule type" value="Genomic_DNA"/>
</dbReference>
<organism evidence="1 2">
    <name type="scientific">Parabacteroides faecalis</name>
    <dbReference type="NCBI Taxonomy" id="2924040"/>
    <lineage>
        <taxon>Bacteria</taxon>
        <taxon>Pseudomonadati</taxon>
        <taxon>Bacteroidota</taxon>
        <taxon>Bacteroidia</taxon>
        <taxon>Bacteroidales</taxon>
        <taxon>Tannerellaceae</taxon>
        <taxon>Parabacteroides</taxon>
    </lineage>
</organism>
<keyword evidence="2" id="KW-1185">Reference proteome</keyword>
<gene>
    <name evidence="1" type="ORF">MUN53_16490</name>
</gene>
<dbReference type="SUPFAM" id="SSF51445">
    <property type="entry name" value="(Trans)glycosidases"/>
    <property type="match status" value="1"/>
</dbReference>